<accession>A0A0B1T1Z6</accession>
<keyword evidence="4" id="KW-0862">Zinc</keyword>
<dbReference type="PANTHER" id="PTHR11844:SF25">
    <property type="entry name" value="NTR DOMAIN-CONTAINING PROTEIN"/>
    <property type="match status" value="1"/>
</dbReference>
<name>A0A0B1T1Z6_OESDE</name>
<keyword evidence="9" id="KW-1185">Reference proteome</keyword>
<dbReference type="EMBL" id="KN552212">
    <property type="protein sequence ID" value="KHJ91264.1"/>
    <property type="molecule type" value="Genomic_DNA"/>
</dbReference>
<dbReference type="GO" id="GO:0005615">
    <property type="term" value="C:extracellular space"/>
    <property type="evidence" value="ECO:0007669"/>
    <property type="project" value="TreeGrafter"/>
</dbReference>
<keyword evidence="3 5" id="KW-1015">Disulfide bond</keyword>
<dbReference type="CDD" id="cd03577">
    <property type="entry name" value="NTR_TIMP_like"/>
    <property type="match status" value="1"/>
</dbReference>
<keyword evidence="2" id="KW-0964">Secreted</keyword>
<dbReference type="OrthoDB" id="5792739at2759"/>
<dbReference type="GO" id="GO:0051045">
    <property type="term" value="P:negative regulation of membrane protein ectodomain proteolysis"/>
    <property type="evidence" value="ECO:0007669"/>
    <property type="project" value="TreeGrafter"/>
</dbReference>
<dbReference type="AlphaFoldDB" id="A0A0B1T1Z6"/>
<dbReference type="GO" id="GO:0046872">
    <property type="term" value="F:metal ion binding"/>
    <property type="evidence" value="ECO:0007669"/>
    <property type="project" value="UniProtKB-KW"/>
</dbReference>
<keyword evidence="6" id="KW-0732">Signal</keyword>
<dbReference type="SUPFAM" id="SSF50242">
    <property type="entry name" value="TIMP-like"/>
    <property type="match status" value="1"/>
</dbReference>
<dbReference type="InterPro" id="IPR008993">
    <property type="entry name" value="TIMP-like_OB-fold"/>
</dbReference>
<dbReference type="PROSITE" id="PS51257">
    <property type="entry name" value="PROKAR_LIPOPROTEIN"/>
    <property type="match status" value="1"/>
</dbReference>
<evidence type="ECO:0000313" key="8">
    <source>
        <dbReference type="EMBL" id="KHJ91264.1"/>
    </source>
</evidence>
<gene>
    <name evidence="8" type="ORF">OESDEN_08875</name>
</gene>
<evidence type="ECO:0000256" key="4">
    <source>
        <dbReference type="PIRSR" id="PIRSR601820-1"/>
    </source>
</evidence>
<feature type="disulfide bond" evidence="5">
    <location>
        <begin position="17"/>
        <end position="88"/>
    </location>
</feature>
<comment type="subcellular location">
    <subcellularLocation>
        <location evidence="1">Secreted</location>
    </subcellularLocation>
</comment>
<sequence length="139" mass="15542">MRLLVLLAVCVTASTACSCLPYQSLKEVFCSSDFVSHVKVLSKKDPNVYSHGFEDVIYTVRHIHVYRKPKKYKKLSKNIKTAPNSAACGIDLEIGKEYLLGGSVDDKGELQSYLCGLVRRWKDVSAEDKAALKTYICYA</sequence>
<dbReference type="Gene3D" id="2.40.50.120">
    <property type="match status" value="1"/>
</dbReference>
<evidence type="ECO:0000256" key="5">
    <source>
        <dbReference type="PIRSR" id="PIRSR601820-3"/>
    </source>
</evidence>
<evidence type="ECO:0000256" key="6">
    <source>
        <dbReference type="SAM" id="SignalP"/>
    </source>
</evidence>
<feature type="domain" description="NTR" evidence="7">
    <location>
        <begin position="17"/>
        <end position="137"/>
    </location>
</feature>
<evidence type="ECO:0000256" key="3">
    <source>
        <dbReference type="ARBA" id="ARBA00023157"/>
    </source>
</evidence>
<evidence type="ECO:0000313" key="9">
    <source>
        <dbReference type="Proteomes" id="UP000053660"/>
    </source>
</evidence>
<feature type="chain" id="PRO_5002062081" evidence="6">
    <location>
        <begin position="17"/>
        <end position="139"/>
    </location>
</feature>
<dbReference type="InterPro" id="IPR001134">
    <property type="entry name" value="Netrin_domain"/>
</dbReference>
<dbReference type="Pfam" id="PF00965">
    <property type="entry name" value="TIMP"/>
    <property type="match status" value="1"/>
</dbReference>
<feature type="disulfide bond" evidence="5">
    <location>
        <begin position="19"/>
        <end position="115"/>
    </location>
</feature>
<dbReference type="PANTHER" id="PTHR11844">
    <property type="entry name" value="METALLOPROTEASE INHIBITOR"/>
    <property type="match status" value="1"/>
</dbReference>
<organism evidence="8 9">
    <name type="scientific">Oesophagostomum dentatum</name>
    <name type="common">Nodular worm</name>
    <dbReference type="NCBI Taxonomy" id="61180"/>
    <lineage>
        <taxon>Eukaryota</taxon>
        <taxon>Metazoa</taxon>
        <taxon>Ecdysozoa</taxon>
        <taxon>Nematoda</taxon>
        <taxon>Chromadorea</taxon>
        <taxon>Rhabditida</taxon>
        <taxon>Rhabditina</taxon>
        <taxon>Rhabditomorpha</taxon>
        <taxon>Strongyloidea</taxon>
        <taxon>Strongylidae</taxon>
        <taxon>Oesophagostomum</taxon>
    </lineage>
</organism>
<keyword evidence="4" id="KW-0479">Metal-binding</keyword>
<protein>
    <submittedName>
        <fullName evidence="8">Tissue inhibitor of metalloproteinase</fullName>
    </submittedName>
</protein>
<proteinExistence type="predicted"/>
<evidence type="ECO:0000259" key="7">
    <source>
        <dbReference type="PROSITE" id="PS50189"/>
    </source>
</evidence>
<dbReference type="GO" id="GO:0008191">
    <property type="term" value="F:metalloendopeptidase inhibitor activity"/>
    <property type="evidence" value="ECO:0007669"/>
    <property type="project" value="InterPro"/>
</dbReference>
<dbReference type="Proteomes" id="UP000053660">
    <property type="component" value="Unassembled WGS sequence"/>
</dbReference>
<dbReference type="GO" id="GO:0031012">
    <property type="term" value="C:extracellular matrix"/>
    <property type="evidence" value="ECO:0007669"/>
    <property type="project" value="TreeGrafter"/>
</dbReference>
<feature type="binding site" evidence="4">
    <location>
        <position position="17"/>
    </location>
    <ligand>
        <name>Zn(2+)</name>
        <dbReference type="ChEBI" id="CHEBI:29105"/>
        <note>ligand shared with metalloproteinase partner</note>
    </ligand>
</feature>
<evidence type="ECO:0000256" key="2">
    <source>
        <dbReference type="ARBA" id="ARBA00022525"/>
    </source>
</evidence>
<dbReference type="PROSITE" id="PS50189">
    <property type="entry name" value="NTR"/>
    <property type="match status" value="1"/>
</dbReference>
<dbReference type="GO" id="GO:0002020">
    <property type="term" value="F:protease binding"/>
    <property type="evidence" value="ECO:0007669"/>
    <property type="project" value="TreeGrafter"/>
</dbReference>
<dbReference type="InterPro" id="IPR001820">
    <property type="entry name" value="TIMP"/>
</dbReference>
<evidence type="ECO:0000256" key="1">
    <source>
        <dbReference type="ARBA" id="ARBA00004613"/>
    </source>
</evidence>
<dbReference type="SMART" id="SM00206">
    <property type="entry name" value="NTR"/>
    <property type="match status" value="1"/>
</dbReference>
<feature type="signal peptide" evidence="6">
    <location>
        <begin position="1"/>
        <end position="16"/>
    </location>
</feature>
<reference evidence="8 9" key="1">
    <citation type="submission" date="2014-03" db="EMBL/GenBank/DDBJ databases">
        <title>Draft genome of the hookworm Oesophagostomum dentatum.</title>
        <authorList>
            <person name="Mitreva M."/>
        </authorList>
    </citation>
    <scope>NUCLEOTIDE SEQUENCE [LARGE SCALE GENOMIC DNA]</scope>
    <source>
        <strain evidence="8 9">OD-Hann</strain>
    </source>
</reference>